<evidence type="ECO:0000313" key="3">
    <source>
        <dbReference type="EMBL" id="BDZ44521.1"/>
    </source>
</evidence>
<feature type="domain" description="DnaJ homologue subfamily C member 28 conserved" evidence="2">
    <location>
        <begin position="66"/>
        <end position="133"/>
    </location>
</feature>
<dbReference type="Pfam" id="PF09350">
    <property type="entry name" value="DJC28_CD"/>
    <property type="match status" value="1"/>
</dbReference>
<evidence type="ECO:0000256" key="1">
    <source>
        <dbReference type="SAM" id="MobiDB-lite"/>
    </source>
</evidence>
<evidence type="ECO:0000313" key="4">
    <source>
        <dbReference type="Proteomes" id="UP001321498"/>
    </source>
</evidence>
<protein>
    <recommendedName>
        <fullName evidence="2">DnaJ homologue subfamily C member 28 conserved domain-containing protein</fullName>
    </recommendedName>
</protein>
<dbReference type="PANTHER" id="PTHR39158:SF1">
    <property type="entry name" value="DNAJ HOMOLOG SUBFAMILY C MEMBER 28"/>
    <property type="match status" value="1"/>
</dbReference>
<reference evidence="4" key="1">
    <citation type="journal article" date="2019" name="Int. J. Syst. Evol. Microbiol.">
        <title>The Global Catalogue of Microorganisms (GCM) 10K type strain sequencing project: providing services to taxonomists for standard genome sequencing and annotation.</title>
        <authorList>
            <consortium name="The Broad Institute Genomics Platform"/>
            <consortium name="The Broad Institute Genome Sequencing Center for Infectious Disease"/>
            <person name="Wu L."/>
            <person name="Ma J."/>
        </authorList>
    </citation>
    <scope>NUCLEOTIDE SEQUENCE [LARGE SCALE GENOMIC DNA]</scope>
    <source>
        <strain evidence="4">NBRC 108725</strain>
    </source>
</reference>
<feature type="region of interest" description="Disordered" evidence="1">
    <location>
        <begin position="1"/>
        <end position="94"/>
    </location>
</feature>
<dbReference type="Proteomes" id="UP001321498">
    <property type="component" value="Chromosome"/>
</dbReference>
<dbReference type="InterPro" id="IPR018961">
    <property type="entry name" value="DnaJ_homolog_subfam-C_membr-28"/>
</dbReference>
<sequence length="217" mass="24551">MVEPCSSPSQPLSATVSGKDSAMTSRRPRPDSRLSAARYRVDRSAPEEDDEESDAGRLTPDQRAGMVEAAIQQAMRRGDFDDLPGTGKPLPDLHQTHDPDWWIRRKIEREQLTGLGPPALTLRKENEELAGRLDATASEAVVRELLHDFNARVIEARRQLLGGPPVITPTRDVEAEVAAWRSRREARLREAEAERDREAAAYAAMTWRERRRARRQR</sequence>
<name>A0ABN6XLL9_9MICO</name>
<evidence type="ECO:0000259" key="2">
    <source>
        <dbReference type="Pfam" id="PF09350"/>
    </source>
</evidence>
<dbReference type="EMBL" id="AP027731">
    <property type="protein sequence ID" value="BDZ44521.1"/>
    <property type="molecule type" value="Genomic_DNA"/>
</dbReference>
<dbReference type="InterPro" id="IPR052573">
    <property type="entry name" value="DnaJ_C_subfamily_28"/>
</dbReference>
<proteinExistence type="predicted"/>
<feature type="compositionally biased region" description="Polar residues" evidence="1">
    <location>
        <begin position="1"/>
        <end position="24"/>
    </location>
</feature>
<gene>
    <name evidence="3" type="ORF">GCM10025866_04300</name>
</gene>
<accession>A0ABN6XLL9</accession>
<keyword evidence="4" id="KW-1185">Reference proteome</keyword>
<organism evidence="3 4">
    <name type="scientific">Naasia aerilata</name>
    <dbReference type="NCBI Taxonomy" id="1162966"/>
    <lineage>
        <taxon>Bacteria</taxon>
        <taxon>Bacillati</taxon>
        <taxon>Actinomycetota</taxon>
        <taxon>Actinomycetes</taxon>
        <taxon>Micrococcales</taxon>
        <taxon>Microbacteriaceae</taxon>
        <taxon>Naasia</taxon>
    </lineage>
</organism>
<dbReference type="PANTHER" id="PTHR39158">
    <property type="entry name" value="OS08G0560600 PROTEIN"/>
    <property type="match status" value="1"/>
</dbReference>